<protein>
    <submittedName>
        <fullName evidence="1">Uncharacterized protein</fullName>
    </submittedName>
</protein>
<proteinExistence type="predicted"/>
<organism evidence="1 2">
    <name type="scientific">Reticulomyxa filosa</name>
    <dbReference type="NCBI Taxonomy" id="46433"/>
    <lineage>
        <taxon>Eukaryota</taxon>
        <taxon>Sar</taxon>
        <taxon>Rhizaria</taxon>
        <taxon>Retaria</taxon>
        <taxon>Foraminifera</taxon>
        <taxon>Monothalamids</taxon>
        <taxon>Reticulomyxidae</taxon>
        <taxon>Reticulomyxa</taxon>
    </lineage>
</organism>
<dbReference type="EMBL" id="ASPP01021602">
    <property type="protein sequence ID" value="ETO12239.1"/>
    <property type="molecule type" value="Genomic_DNA"/>
</dbReference>
<comment type="caution">
    <text evidence="1">The sequence shown here is derived from an EMBL/GenBank/DDBJ whole genome shotgun (WGS) entry which is preliminary data.</text>
</comment>
<sequence>MAERKDEKDEEEKQIFSFLKDQVKIDGEEASKLASYLRREEKLIESKDTIELEPQQWKKIFIHVELAPVPKRKLLKKVNEMRKSENQEPLDINEIINSRSSIRQRNCCVNQYRRNYAQILLINGNMATIILEQVQLKRQQKKKDKLATFNLNDDKWKNVDLKSGDEILCEYSFESNSSELRVDKIEFPVLYQGEVKEDGDSQFVPVQVHCIKSVLLHTTSIYHHYNTFL</sequence>
<name>X6MEA3_RETFI</name>
<reference evidence="1 2" key="1">
    <citation type="journal article" date="2013" name="Curr. Biol.">
        <title>The Genome of the Foraminiferan Reticulomyxa filosa.</title>
        <authorList>
            <person name="Glockner G."/>
            <person name="Hulsmann N."/>
            <person name="Schleicher M."/>
            <person name="Noegel A.A."/>
            <person name="Eichinger L."/>
            <person name="Gallinger C."/>
            <person name="Pawlowski J."/>
            <person name="Sierra R."/>
            <person name="Euteneuer U."/>
            <person name="Pillet L."/>
            <person name="Moustafa A."/>
            <person name="Platzer M."/>
            <person name="Groth M."/>
            <person name="Szafranski K."/>
            <person name="Schliwa M."/>
        </authorList>
    </citation>
    <scope>NUCLEOTIDE SEQUENCE [LARGE SCALE GENOMIC DNA]</scope>
</reference>
<evidence type="ECO:0000313" key="1">
    <source>
        <dbReference type="EMBL" id="ETO12239.1"/>
    </source>
</evidence>
<keyword evidence="2" id="KW-1185">Reference proteome</keyword>
<dbReference type="AlphaFoldDB" id="X6MEA3"/>
<dbReference type="Proteomes" id="UP000023152">
    <property type="component" value="Unassembled WGS sequence"/>
</dbReference>
<gene>
    <name evidence="1" type="ORF">RFI_25137</name>
</gene>
<evidence type="ECO:0000313" key="2">
    <source>
        <dbReference type="Proteomes" id="UP000023152"/>
    </source>
</evidence>
<accession>X6MEA3</accession>